<dbReference type="Proteomes" id="UP000887565">
    <property type="component" value="Unplaced"/>
</dbReference>
<protein>
    <submittedName>
        <fullName evidence="2">Uncharacterized protein</fullName>
    </submittedName>
</protein>
<reference evidence="2" key="1">
    <citation type="submission" date="2022-11" db="UniProtKB">
        <authorList>
            <consortium name="WormBaseParasite"/>
        </authorList>
    </citation>
    <scope>IDENTIFICATION</scope>
</reference>
<organism evidence="1 2">
    <name type="scientific">Romanomermis culicivorax</name>
    <name type="common">Nematode worm</name>
    <dbReference type="NCBI Taxonomy" id="13658"/>
    <lineage>
        <taxon>Eukaryota</taxon>
        <taxon>Metazoa</taxon>
        <taxon>Ecdysozoa</taxon>
        <taxon>Nematoda</taxon>
        <taxon>Enoplea</taxon>
        <taxon>Dorylaimia</taxon>
        <taxon>Mermithida</taxon>
        <taxon>Mermithoidea</taxon>
        <taxon>Mermithidae</taxon>
        <taxon>Romanomermis</taxon>
    </lineage>
</organism>
<dbReference type="WBParaSite" id="nRc.2.0.1.t42989-RA">
    <property type="protein sequence ID" value="nRc.2.0.1.t42989-RA"/>
    <property type="gene ID" value="nRc.2.0.1.g42989"/>
</dbReference>
<keyword evidence="1" id="KW-1185">Reference proteome</keyword>
<sequence length="80" mass="8776">MRGCATGNGQSFESSYIRSQFTVVKFIKTGLKIKRQLLAFGRFATHGRLIPFIDTGLKTQNFIGAARRISISAPGGHPSY</sequence>
<evidence type="ECO:0000313" key="2">
    <source>
        <dbReference type="WBParaSite" id="nRc.2.0.1.t42989-RA"/>
    </source>
</evidence>
<name>A0A915KXT9_ROMCU</name>
<evidence type="ECO:0000313" key="1">
    <source>
        <dbReference type="Proteomes" id="UP000887565"/>
    </source>
</evidence>
<accession>A0A915KXT9</accession>
<dbReference type="AlphaFoldDB" id="A0A915KXT9"/>
<proteinExistence type="predicted"/>